<dbReference type="RefSeq" id="XP_070917328.1">
    <property type="nucleotide sequence ID" value="XM_071061227.1"/>
</dbReference>
<comment type="caution">
    <text evidence="3">The sequence shown here is derived from an EMBL/GenBank/DDBJ whole genome shotgun (WGS) entry which is preliminary data.</text>
</comment>
<sequence>MRIQTLLSAMLMASTAMALDDFMRFSCSELNVQRLDPLSSPGIIPSPYLHQIVGGNAFAANMDPKLNLSAVASCTTCTYASDYSNYWTPVLFFRHRNGSYHRVPLKENVLLEGAKGGMTVYLTAPVDSRRVTAFKPGFRMLVGSPTLRTPNPNTAELKSISFRCHNTPWGPAAANSEPSRSFPSEPCPFGLRITAAFPTCWDGRAVAIDSPDHKSHVAYPERGTFESSDWWCPDSHPVRIPQLLYETIWDTTLFNNKTTWPVDSNGNPTQPFVFSHGDDTGYGFYAEWVNGWEYQALQDAMDKFFGHCKGECAELQRQSVEEANKCSQEAVVKERIDGWLPALPGSA</sequence>
<dbReference type="InterPro" id="IPR018535">
    <property type="entry name" value="DUF1996"/>
</dbReference>
<gene>
    <name evidence="3" type="ORF">MFIFM68171_05807</name>
</gene>
<feature type="signal peptide" evidence="1">
    <location>
        <begin position="1"/>
        <end position="18"/>
    </location>
</feature>
<dbReference type="Proteomes" id="UP001628179">
    <property type="component" value="Unassembled WGS sequence"/>
</dbReference>
<dbReference type="EMBL" id="BAAFSV010000003">
    <property type="protein sequence ID" value="GAB1315597.1"/>
    <property type="molecule type" value="Genomic_DNA"/>
</dbReference>
<accession>A0ABQ0GCX7</accession>
<organism evidence="3 4">
    <name type="scientific">Madurella fahalii</name>
    <dbReference type="NCBI Taxonomy" id="1157608"/>
    <lineage>
        <taxon>Eukaryota</taxon>
        <taxon>Fungi</taxon>
        <taxon>Dikarya</taxon>
        <taxon>Ascomycota</taxon>
        <taxon>Pezizomycotina</taxon>
        <taxon>Sordariomycetes</taxon>
        <taxon>Sordariomycetidae</taxon>
        <taxon>Sordariales</taxon>
        <taxon>Sordariales incertae sedis</taxon>
        <taxon>Madurella</taxon>
    </lineage>
</organism>
<evidence type="ECO:0000313" key="4">
    <source>
        <dbReference type="Proteomes" id="UP001628179"/>
    </source>
</evidence>
<keyword evidence="4" id="KW-1185">Reference proteome</keyword>
<dbReference type="Pfam" id="PF09362">
    <property type="entry name" value="DUF1996"/>
    <property type="match status" value="1"/>
</dbReference>
<dbReference type="GeneID" id="98176550"/>
<feature type="chain" id="PRO_5046341984" description="DUF1996 domain-containing protein" evidence="1">
    <location>
        <begin position="19"/>
        <end position="347"/>
    </location>
</feature>
<keyword evidence="1" id="KW-0732">Signal</keyword>
<protein>
    <recommendedName>
        <fullName evidence="2">DUF1996 domain-containing protein</fullName>
    </recommendedName>
</protein>
<proteinExistence type="predicted"/>
<evidence type="ECO:0000259" key="2">
    <source>
        <dbReference type="Pfam" id="PF09362"/>
    </source>
</evidence>
<dbReference type="PANTHER" id="PTHR43662:SF3">
    <property type="entry name" value="DOMAIN PROTEIN, PUTATIVE (AFU_ORTHOLOGUE AFUA_6G11970)-RELATED"/>
    <property type="match status" value="1"/>
</dbReference>
<feature type="domain" description="DUF1996" evidence="2">
    <location>
        <begin position="36"/>
        <end position="292"/>
    </location>
</feature>
<dbReference type="PANTHER" id="PTHR43662">
    <property type="match status" value="1"/>
</dbReference>
<name>A0ABQ0GCX7_9PEZI</name>
<reference evidence="3 4" key="1">
    <citation type="submission" date="2024-09" db="EMBL/GenBank/DDBJ databases">
        <title>Itraconazole resistance in Madurella fahalii resulting from another homologue of gene encoding cytochrome P450 14-alpha sterol demethylase (CYP51).</title>
        <authorList>
            <person name="Yoshioka I."/>
            <person name="Fahal A.H."/>
            <person name="Kaneko S."/>
            <person name="Yaguchi T."/>
        </authorList>
    </citation>
    <scope>NUCLEOTIDE SEQUENCE [LARGE SCALE GENOMIC DNA]</scope>
    <source>
        <strain evidence="3 4">IFM 68171</strain>
    </source>
</reference>
<evidence type="ECO:0000313" key="3">
    <source>
        <dbReference type="EMBL" id="GAB1315597.1"/>
    </source>
</evidence>
<evidence type="ECO:0000256" key="1">
    <source>
        <dbReference type="SAM" id="SignalP"/>
    </source>
</evidence>